<sequence>MSFSGPVVAGISLGSAILAAIIAACVVFVIVRTHYVTTIDWLNGRGARGFRPSPHSQETAALCVANIEAIFVDGLITAHLPSMVTSLKCAISRLVLMYNVRYCDVNLSDTSLFDAVAGPHQDWGIILNKNNDSRRQEAAVQHLVARILHSRMTPEGDAATTLLPPDIFSVYQKMMARGPSRLSDRYPGECAWESETFAGVMRHAWRAQQAKNEALDDGDPRMKNILATEQLLKDVLGHFSLRFSEDHGDLNGRLRDVTWTAARLAFLAFSSARPVELFWPASGRPETNAPNNDELILICFGVRIRNRIPGAQMIKEGRRLEMEDLFWETLMHPEDHEAEKRKRDVDTRLDKAKERRGGSLWATRAHEGLNSLVPGSSARAHPYGL</sequence>
<dbReference type="GeneID" id="20352916"/>
<reference evidence="4" key="1">
    <citation type="submission" date="2010-07" db="EMBL/GenBank/DDBJ databases">
        <title>The genome sequence of Gaeumannomyces graminis var. tritici strain R3-111a-1.</title>
        <authorList>
            <consortium name="The Broad Institute Genome Sequencing Platform"/>
            <person name="Ma L.-J."/>
            <person name="Dead R."/>
            <person name="Young S."/>
            <person name="Zeng Q."/>
            <person name="Koehrsen M."/>
            <person name="Alvarado L."/>
            <person name="Berlin A."/>
            <person name="Chapman S.B."/>
            <person name="Chen Z."/>
            <person name="Freedman E."/>
            <person name="Gellesch M."/>
            <person name="Goldberg J."/>
            <person name="Griggs A."/>
            <person name="Gujja S."/>
            <person name="Heilman E.R."/>
            <person name="Heiman D."/>
            <person name="Hepburn T."/>
            <person name="Howarth C."/>
            <person name="Jen D."/>
            <person name="Larson L."/>
            <person name="Mehta T."/>
            <person name="Neiman D."/>
            <person name="Pearson M."/>
            <person name="Roberts A."/>
            <person name="Saif S."/>
            <person name="Shea T."/>
            <person name="Shenoy N."/>
            <person name="Sisk P."/>
            <person name="Stolte C."/>
            <person name="Sykes S."/>
            <person name="Walk T."/>
            <person name="White J."/>
            <person name="Yandava C."/>
            <person name="Haas B."/>
            <person name="Nusbaum C."/>
            <person name="Birren B."/>
        </authorList>
    </citation>
    <scope>NUCLEOTIDE SEQUENCE [LARGE SCALE GENOMIC DNA]</scope>
    <source>
        <strain evidence="4">R3-111a-1</strain>
    </source>
</reference>
<reference evidence="2" key="3">
    <citation type="submission" date="2010-09" db="EMBL/GenBank/DDBJ databases">
        <title>Annotation of Gaeumannomyces graminis var. tritici R3-111a-1.</title>
        <authorList>
            <consortium name="The Broad Institute Genome Sequencing Platform"/>
            <person name="Ma L.-J."/>
            <person name="Dead R."/>
            <person name="Young S.K."/>
            <person name="Zeng Q."/>
            <person name="Gargeya S."/>
            <person name="Fitzgerald M."/>
            <person name="Haas B."/>
            <person name="Abouelleil A."/>
            <person name="Alvarado L."/>
            <person name="Arachchi H.M."/>
            <person name="Berlin A."/>
            <person name="Brown A."/>
            <person name="Chapman S.B."/>
            <person name="Chen Z."/>
            <person name="Dunbar C."/>
            <person name="Freedman E."/>
            <person name="Gearin G."/>
            <person name="Gellesch M."/>
            <person name="Goldberg J."/>
            <person name="Griggs A."/>
            <person name="Gujja S."/>
            <person name="Heiman D."/>
            <person name="Howarth C."/>
            <person name="Larson L."/>
            <person name="Lui A."/>
            <person name="MacDonald P.J.P."/>
            <person name="Mehta T."/>
            <person name="Montmayeur A."/>
            <person name="Murphy C."/>
            <person name="Neiman D."/>
            <person name="Pearson M."/>
            <person name="Priest M."/>
            <person name="Roberts A."/>
            <person name="Saif S."/>
            <person name="Shea T."/>
            <person name="Shenoy N."/>
            <person name="Sisk P."/>
            <person name="Stolte C."/>
            <person name="Sykes S."/>
            <person name="Yandava C."/>
            <person name="Wortman J."/>
            <person name="Nusbaum C."/>
            <person name="Birren B."/>
        </authorList>
    </citation>
    <scope>NUCLEOTIDE SEQUENCE</scope>
    <source>
        <strain evidence="2">R3-111a-1</strain>
    </source>
</reference>
<evidence type="ECO:0000313" key="4">
    <source>
        <dbReference type="Proteomes" id="UP000006039"/>
    </source>
</evidence>
<evidence type="ECO:0000256" key="1">
    <source>
        <dbReference type="SAM" id="Phobius"/>
    </source>
</evidence>
<dbReference type="RefSeq" id="XP_009228619.1">
    <property type="nucleotide sequence ID" value="XM_009230355.1"/>
</dbReference>
<dbReference type="EnsemblFungi" id="EJT70285">
    <property type="protein sequence ID" value="EJT70285"/>
    <property type="gene ID" value="GGTG_12458"/>
</dbReference>
<dbReference type="AlphaFoldDB" id="J3PG32"/>
<keyword evidence="1" id="KW-1133">Transmembrane helix</keyword>
<accession>J3PG32</accession>
<evidence type="ECO:0000313" key="2">
    <source>
        <dbReference type="EMBL" id="EJT70285.1"/>
    </source>
</evidence>
<dbReference type="Proteomes" id="UP000006039">
    <property type="component" value="Unassembled WGS sequence"/>
</dbReference>
<gene>
    <name evidence="3" type="primary">20352916</name>
    <name evidence="2" type="ORF">GGTG_12458</name>
</gene>
<reference evidence="2" key="2">
    <citation type="submission" date="2010-07" db="EMBL/GenBank/DDBJ databases">
        <authorList>
            <consortium name="The Broad Institute Genome Sequencing Platform"/>
            <consortium name="Broad Institute Genome Sequencing Center for Infectious Disease"/>
            <person name="Ma L.-J."/>
            <person name="Dead R."/>
            <person name="Young S."/>
            <person name="Zeng Q."/>
            <person name="Koehrsen M."/>
            <person name="Alvarado L."/>
            <person name="Berlin A."/>
            <person name="Chapman S.B."/>
            <person name="Chen Z."/>
            <person name="Freedman E."/>
            <person name="Gellesch M."/>
            <person name="Goldberg J."/>
            <person name="Griggs A."/>
            <person name="Gujja S."/>
            <person name="Heilman E.R."/>
            <person name="Heiman D."/>
            <person name="Hepburn T."/>
            <person name="Howarth C."/>
            <person name="Jen D."/>
            <person name="Larson L."/>
            <person name="Mehta T."/>
            <person name="Neiman D."/>
            <person name="Pearson M."/>
            <person name="Roberts A."/>
            <person name="Saif S."/>
            <person name="Shea T."/>
            <person name="Shenoy N."/>
            <person name="Sisk P."/>
            <person name="Stolte C."/>
            <person name="Sykes S."/>
            <person name="Walk T."/>
            <person name="White J."/>
            <person name="Yandava C."/>
            <person name="Haas B."/>
            <person name="Nusbaum C."/>
            <person name="Birren B."/>
        </authorList>
    </citation>
    <scope>NUCLEOTIDE SEQUENCE</scope>
    <source>
        <strain evidence="2">R3-111a-1</strain>
    </source>
</reference>
<evidence type="ECO:0000313" key="3">
    <source>
        <dbReference type="EnsemblFungi" id="EJT70285"/>
    </source>
</evidence>
<reference evidence="3" key="4">
    <citation type="journal article" date="2015" name="G3 (Bethesda)">
        <title>Genome sequences of three phytopathogenic species of the Magnaporthaceae family of fungi.</title>
        <authorList>
            <person name="Okagaki L.H."/>
            <person name="Nunes C.C."/>
            <person name="Sailsbery J."/>
            <person name="Clay B."/>
            <person name="Brown D."/>
            <person name="John T."/>
            <person name="Oh Y."/>
            <person name="Young N."/>
            <person name="Fitzgerald M."/>
            <person name="Haas B.J."/>
            <person name="Zeng Q."/>
            <person name="Young S."/>
            <person name="Adiconis X."/>
            <person name="Fan L."/>
            <person name="Levin J.Z."/>
            <person name="Mitchell T.K."/>
            <person name="Okubara P.A."/>
            <person name="Farman M.L."/>
            <person name="Kohn L.M."/>
            <person name="Birren B."/>
            <person name="Ma L.-J."/>
            <person name="Dean R.A."/>
        </authorList>
    </citation>
    <scope>NUCLEOTIDE SEQUENCE</scope>
    <source>
        <strain evidence="3">R3-111a-1</strain>
    </source>
</reference>
<proteinExistence type="predicted"/>
<reference evidence="3" key="5">
    <citation type="submission" date="2018-04" db="UniProtKB">
        <authorList>
            <consortium name="EnsemblFungi"/>
        </authorList>
    </citation>
    <scope>IDENTIFICATION</scope>
    <source>
        <strain evidence="3">R3-111a-1</strain>
    </source>
</reference>
<dbReference type="VEuPathDB" id="FungiDB:GGTG_12458"/>
<name>J3PG32_GAET3</name>
<dbReference type="OrthoDB" id="10525384at2759"/>
<dbReference type="eggNOG" id="ENOG502RMVR">
    <property type="taxonomic scope" value="Eukaryota"/>
</dbReference>
<organism evidence="2">
    <name type="scientific">Gaeumannomyces tritici (strain R3-111a-1)</name>
    <name type="common">Wheat and barley take-all root rot fungus</name>
    <name type="synonym">Gaeumannomyces graminis var. tritici</name>
    <dbReference type="NCBI Taxonomy" id="644352"/>
    <lineage>
        <taxon>Eukaryota</taxon>
        <taxon>Fungi</taxon>
        <taxon>Dikarya</taxon>
        <taxon>Ascomycota</taxon>
        <taxon>Pezizomycotina</taxon>
        <taxon>Sordariomycetes</taxon>
        <taxon>Sordariomycetidae</taxon>
        <taxon>Magnaporthales</taxon>
        <taxon>Magnaporthaceae</taxon>
        <taxon>Gaeumannomyces</taxon>
    </lineage>
</organism>
<keyword evidence="1" id="KW-0472">Membrane</keyword>
<dbReference type="EMBL" id="GL385402">
    <property type="protein sequence ID" value="EJT70285.1"/>
    <property type="molecule type" value="Genomic_DNA"/>
</dbReference>
<keyword evidence="4" id="KW-1185">Reference proteome</keyword>
<feature type="transmembrane region" description="Helical" evidence="1">
    <location>
        <begin position="6"/>
        <end position="31"/>
    </location>
</feature>
<keyword evidence="1" id="KW-0812">Transmembrane</keyword>
<protein>
    <submittedName>
        <fullName evidence="2 3">Uncharacterized protein</fullName>
    </submittedName>
</protein>
<dbReference type="HOGENOM" id="CLU_709943_0_0_1"/>